<keyword evidence="8" id="KW-1185">Reference proteome</keyword>
<dbReference type="InterPro" id="IPR001123">
    <property type="entry name" value="LeuE-type"/>
</dbReference>
<comment type="caution">
    <text evidence="7">The sequence shown here is derived from an EMBL/GenBank/DDBJ whole genome shotgun (WGS) entry which is preliminary data.</text>
</comment>
<gene>
    <name evidence="7" type="ORF">ACFOPX_07700</name>
</gene>
<protein>
    <submittedName>
        <fullName evidence="7">LysE family transporter</fullName>
    </submittedName>
</protein>
<dbReference type="Proteomes" id="UP001595783">
    <property type="component" value="Unassembled WGS sequence"/>
</dbReference>
<keyword evidence="3 6" id="KW-0812">Transmembrane</keyword>
<keyword evidence="4 6" id="KW-1133">Transmembrane helix</keyword>
<evidence type="ECO:0000256" key="6">
    <source>
        <dbReference type="SAM" id="Phobius"/>
    </source>
</evidence>
<feature type="non-terminal residue" evidence="7">
    <location>
        <position position="1"/>
    </location>
</feature>
<sequence>GLHIIFTTFPLMKVLLILLGMFYLLYLAFLLLKNLKQAEDFKDLSYTDKPFLRGFLTNISNVKALFYFGSIFSSLNFSHSFSNLSFLVILLFLESFLYFLGVALLFSNPKIKALYIKHCKKIDFACALIFIGFVVYVFINLVRGA</sequence>
<dbReference type="Pfam" id="PF01810">
    <property type="entry name" value="LysE"/>
    <property type="match status" value="1"/>
</dbReference>
<evidence type="ECO:0000256" key="5">
    <source>
        <dbReference type="ARBA" id="ARBA00023136"/>
    </source>
</evidence>
<comment type="subcellular location">
    <subcellularLocation>
        <location evidence="1">Cell membrane</location>
        <topology evidence="1">Multi-pass membrane protein</topology>
    </subcellularLocation>
</comment>
<feature type="transmembrane region" description="Helical" evidence="6">
    <location>
        <begin position="122"/>
        <end position="142"/>
    </location>
</feature>
<dbReference type="PANTHER" id="PTHR30086">
    <property type="entry name" value="ARGININE EXPORTER PROTEIN ARGO"/>
    <property type="match status" value="1"/>
</dbReference>
<evidence type="ECO:0000256" key="4">
    <source>
        <dbReference type="ARBA" id="ARBA00022989"/>
    </source>
</evidence>
<evidence type="ECO:0000256" key="1">
    <source>
        <dbReference type="ARBA" id="ARBA00004651"/>
    </source>
</evidence>
<organism evidence="7 8">
    <name type="scientific">Helicobacter baculiformis</name>
    <dbReference type="NCBI Taxonomy" id="427351"/>
    <lineage>
        <taxon>Bacteria</taxon>
        <taxon>Pseudomonadati</taxon>
        <taxon>Campylobacterota</taxon>
        <taxon>Epsilonproteobacteria</taxon>
        <taxon>Campylobacterales</taxon>
        <taxon>Helicobacteraceae</taxon>
        <taxon>Helicobacter</taxon>
    </lineage>
</organism>
<dbReference type="RefSeq" id="WP_382262793.1">
    <property type="nucleotide sequence ID" value="NZ_JBHRZO010000049.1"/>
</dbReference>
<feature type="transmembrane region" description="Helical" evidence="6">
    <location>
        <begin position="84"/>
        <end position="106"/>
    </location>
</feature>
<evidence type="ECO:0000256" key="2">
    <source>
        <dbReference type="ARBA" id="ARBA00022475"/>
    </source>
</evidence>
<dbReference type="PANTHER" id="PTHR30086:SF19">
    <property type="entry name" value="THREONINE EFFLUX PROTEIN"/>
    <property type="match status" value="1"/>
</dbReference>
<proteinExistence type="predicted"/>
<keyword evidence="5 6" id="KW-0472">Membrane</keyword>
<evidence type="ECO:0000313" key="7">
    <source>
        <dbReference type="EMBL" id="MFC3848391.1"/>
    </source>
</evidence>
<dbReference type="EMBL" id="JBHRZO010000049">
    <property type="protein sequence ID" value="MFC3848391.1"/>
    <property type="molecule type" value="Genomic_DNA"/>
</dbReference>
<accession>A0ABV7ZJY4</accession>
<keyword evidence="2" id="KW-1003">Cell membrane</keyword>
<reference evidence="8" key="1">
    <citation type="journal article" date="2019" name="Int. J. Syst. Evol. Microbiol.">
        <title>The Global Catalogue of Microorganisms (GCM) 10K type strain sequencing project: providing services to taxonomists for standard genome sequencing and annotation.</title>
        <authorList>
            <consortium name="The Broad Institute Genomics Platform"/>
            <consortium name="The Broad Institute Genome Sequencing Center for Infectious Disease"/>
            <person name="Wu L."/>
            <person name="Ma J."/>
        </authorList>
    </citation>
    <scope>NUCLEOTIDE SEQUENCE [LARGE SCALE GENOMIC DNA]</scope>
    <source>
        <strain evidence="8">CCUG 53816</strain>
    </source>
</reference>
<feature type="transmembrane region" description="Helical" evidence="6">
    <location>
        <begin position="12"/>
        <end position="32"/>
    </location>
</feature>
<name>A0ABV7ZJY4_9HELI</name>
<evidence type="ECO:0000313" key="8">
    <source>
        <dbReference type="Proteomes" id="UP001595783"/>
    </source>
</evidence>
<feature type="transmembrane region" description="Helical" evidence="6">
    <location>
        <begin position="52"/>
        <end position="72"/>
    </location>
</feature>
<evidence type="ECO:0000256" key="3">
    <source>
        <dbReference type="ARBA" id="ARBA00022692"/>
    </source>
</evidence>